<evidence type="ECO:0000259" key="2">
    <source>
        <dbReference type="Pfam" id="PF07687"/>
    </source>
</evidence>
<dbReference type="PANTHER" id="PTHR11014">
    <property type="entry name" value="PEPTIDASE M20 FAMILY MEMBER"/>
    <property type="match status" value="1"/>
</dbReference>
<dbReference type="PANTHER" id="PTHR11014:SF63">
    <property type="entry name" value="METALLOPEPTIDASE, PUTATIVE (AFU_ORTHOLOGUE AFUA_6G09600)-RELATED"/>
    <property type="match status" value="1"/>
</dbReference>
<dbReference type="GO" id="GO:0016787">
    <property type="term" value="F:hydrolase activity"/>
    <property type="evidence" value="ECO:0007669"/>
    <property type="project" value="UniProtKB-KW"/>
</dbReference>
<sequence>MFHCDSGFARECRRWLHQHPELSNQEYNTAKFIRGKLTEFGIEYQEVEKTGTFARIKGHRDNGRTILLRADIDALPIEEQTDLPYKSINPGVMHACGHDVHTAALLAAAKKLAELKDSFAGTVLLVFQQAEEFGHGAQYFQEQGLTKGYDRAFGVHIAPDVPVGKVVLSRKADAASCDFFRITLTGRKAHTSKPHLGRDALQAGALLVGEIAKLPGRLLPASEPINIGIGTFKAGTSYNIIADHAVIEGSFRAFSEDSRQQLKKKISELADSAGLSYGVQVLCEYDCFARALINDETARQEVADVAASLWGQDKVKISEQPLFGFAADDFSEYLQASRGAYAHVGVYREGSASARVLHNEKLAPAEEAVDIAADLHINYALAYLGRDGYAQVGPGQAEGSY</sequence>
<dbReference type="GO" id="GO:0046872">
    <property type="term" value="F:metal ion binding"/>
    <property type="evidence" value="ECO:0007669"/>
    <property type="project" value="UniProtKB-KW"/>
</dbReference>
<accession>A0A1I0WEH2</accession>
<feature type="binding site" evidence="1">
    <location>
        <position position="96"/>
    </location>
    <ligand>
        <name>Mn(2+)</name>
        <dbReference type="ChEBI" id="CHEBI:29035"/>
        <label>2</label>
    </ligand>
</feature>
<dbReference type="Proteomes" id="UP000183843">
    <property type="component" value="Unassembled WGS sequence"/>
</dbReference>
<dbReference type="Pfam" id="PF01546">
    <property type="entry name" value="Peptidase_M20"/>
    <property type="match status" value="1"/>
</dbReference>
<evidence type="ECO:0000313" key="3">
    <source>
        <dbReference type="EMBL" id="SFA86373.1"/>
    </source>
</evidence>
<dbReference type="NCBIfam" id="TIGR01891">
    <property type="entry name" value="amidohydrolases"/>
    <property type="match status" value="1"/>
</dbReference>
<reference evidence="3" key="1">
    <citation type="submission" date="2016-10" db="EMBL/GenBank/DDBJ databases">
        <authorList>
            <person name="de Groot N.N."/>
        </authorList>
    </citation>
    <scope>NUCLEOTIDE SEQUENCE [LARGE SCALE GENOMIC DNA]</scope>
    <source>
        <strain evidence="3">L14</strain>
    </source>
</reference>
<comment type="cofactor">
    <cofactor evidence="1">
        <name>Mn(2+)</name>
        <dbReference type="ChEBI" id="CHEBI:29035"/>
    </cofactor>
    <text evidence="1">The Mn(2+) ion enhances activity.</text>
</comment>
<feature type="binding site" evidence="1">
    <location>
        <position position="156"/>
    </location>
    <ligand>
        <name>Mn(2+)</name>
        <dbReference type="ChEBI" id="CHEBI:29035"/>
        <label>2</label>
    </ligand>
</feature>
<feature type="binding site" evidence="1">
    <location>
        <position position="98"/>
    </location>
    <ligand>
        <name>Mn(2+)</name>
        <dbReference type="ChEBI" id="CHEBI:29035"/>
        <label>2</label>
    </ligand>
</feature>
<feature type="binding site" evidence="1">
    <location>
        <position position="132"/>
    </location>
    <ligand>
        <name>Mn(2+)</name>
        <dbReference type="ChEBI" id="CHEBI:29035"/>
        <label>2</label>
    </ligand>
</feature>
<keyword evidence="1" id="KW-0479">Metal-binding</keyword>
<name>A0A1I0WEH2_SELRU</name>
<dbReference type="RefSeq" id="WP_074813738.1">
    <property type="nucleotide sequence ID" value="NZ_FOJX01000002.1"/>
</dbReference>
<gene>
    <name evidence="3" type="ORF">SAMN05216587_102432</name>
</gene>
<dbReference type="EMBL" id="FOJX01000002">
    <property type="protein sequence ID" value="SFA86373.1"/>
    <property type="molecule type" value="Genomic_DNA"/>
</dbReference>
<dbReference type="InterPro" id="IPR017439">
    <property type="entry name" value="Amidohydrolase"/>
</dbReference>
<dbReference type="PIRSF" id="PIRSF005962">
    <property type="entry name" value="Pept_M20D_amidohydro"/>
    <property type="match status" value="1"/>
</dbReference>
<dbReference type="Gene3D" id="3.30.70.360">
    <property type="match status" value="1"/>
</dbReference>
<feature type="domain" description="Peptidase M20 dimerisation" evidence="2">
    <location>
        <begin position="180"/>
        <end position="275"/>
    </location>
</feature>
<feature type="binding site" evidence="1">
    <location>
        <position position="358"/>
    </location>
    <ligand>
        <name>Mn(2+)</name>
        <dbReference type="ChEBI" id="CHEBI:29035"/>
        <label>2</label>
    </ligand>
</feature>
<dbReference type="InterPro" id="IPR036264">
    <property type="entry name" value="Bact_exopeptidase_dim_dom"/>
</dbReference>
<dbReference type="Gene3D" id="3.40.630.10">
    <property type="entry name" value="Zn peptidases"/>
    <property type="match status" value="1"/>
</dbReference>
<dbReference type="SUPFAM" id="SSF55031">
    <property type="entry name" value="Bacterial exopeptidase dimerisation domain"/>
    <property type="match status" value="1"/>
</dbReference>
<protein>
    <submittedName>
        <fullName evidence="3">Amidohydrolase</fullName>
    </submittedName>
</protein>
<keyword evidence="3" id="KW-0378">Hydrolase</keyword>
<organism evidence="3">
    <name type="scientific">Selenomonas ruminantium</name>
    <dbReference type="NCBI Taxonomy" id="971"/>
    <lineage>
        <taxon>Bacteria</taxon>
        <taxon>Bacillati</taxon>
        <taxon>Bacillota</taxon>
        <taxon>Negativicutes</taxon>
        <taxon>Selenomonadales</taxon>
        <taxon>Selenomonadaceae</taxon>
        <taxon>Selenomonas</taxon>
    </lineage>
</organism>
<dbReference type="InterPro" id="IPR002933">
    <property type="entry name" value="Peptidase_M20"/>
</dbReference>
<dbReference type="InterPro" id="IPR011650">
    <property type="entry name" value="Peptidase_M20_dimer"/>
</dbReference>
<evidence type="ECO:0000256" key="1">
    <source>
        <dbReference type="PIRSR" id="PIRSR005962-1"/>
    </source>
</evidence>
<proteinExistence type="predicted"/>
<dbReference type="Pfam" id="PF07687">
    <property type="entry name" value="M20_dimer"/>
    <property type="match status" value="1"/>
</dbReference>
<dbReference type="AlphaFoldDB" id="A0A1I0WEH2"/>
<dbReference type="SUPFAM" id="SSF53187">
    <property type="entry name" value="Zn-dependent exopeptidases"/>
    <property type="match status" value="1"/>
</dbReference>
<keyword evidence="1" id="KW-0464">Manganese</keyword>